<evidence type="ECO:0000313" key="3">
    <source>
        <dbReference type="EMBL" id="MBB5075361.1"/>
    </source>
</evidence>
<dbReference type="Proteomes" id="UP000568380">
    <property type="component" value="Unassembled WGS sequence"/>
</dbReference>
<keyword evidence="2" id="KW-0472">Membrane</keyword>
<proteinExistence type="predicted"/>
<evidence type="ECO:0000313" key="4">
    <source>
        <dbReference type="Proteomes" id="UP000568380"/>
    </source>
</evidence>
<gene>
    <name evidence="3" type="ORF">HNR40_000807</name>
</gene>
<keyword evidence="2" id="KW-0812">Transmembrane</keyword>
<evidence type="ECO:0000256" key="1">
    <source>
        <dbReference type="SAM" id="MobiDB-lite"/>
    </source>
</evidence>
<dbReference type="InterPro" id="IPR049713">
    <property type="entry name" value="Pr6Pr-like"/>
</dbReference>
<comment type="caution">
    <text evidence="3">The sequence shown here is derived from an EMBL/GenBank/DDBJ whole genome shotgun (WGS) entry which is preliminary data.</text>
</comment>
<dbReference type="AlphaFoldDB" id="A0A7W7ZX05"/>
<dbReference type="EMBL" id="JACHIN010000001">
    <property type="protein sequence ID" value="MBB5075361.1"/>
    <property type="molecule type" value="Genomic_DNA"/>
</dbReference>
<feature type="region of interest" description="Disordered" evidence="1">
    <location>
        <begin position="186"/>
        <end position="205"/>
    </location>
</feature>
<keyword evidence="2" id="KW-1133">Transmembrane helix</keyword>
<sequence length="205" mass="22584">MIIRTLWRILLVAAALTGVALALVELRNPWVTFTVQSNTVLAAYYLWLLAARREGGPSVRGAVTLYLVVTGVVAFFALPLPQSARNLLLHCVTPLMVLIDWTAFAHTRRPGWTDPFKWLAFPLGYAVLVLLTAPDLPVRMARRHLNLTEISFIDYVLAALGFSIVFLIAGYALIALTHISTSIGKGAQKGRHHHAGKDDRIPRGP</sequence>
<feature type="transmembrane region" description="Helical" evidence="2">
    <location>
        <begin position="153"/>
        <end position="176"/>
    </location>
</feature>
<keyword evidence="4" id="KW-1185">Reference proteome</keyword>
<feature type="transmembrane region" description="Helical" evidence="2">
    <location>
        <begin position="32"/>
        <end position="51"/>
    </location>
</feature>
<dbReference type="RefSeq" id="WP_184958421.1">
    <property type="nucleotide sequence ID" value="NZ_JACHIN010000001.1"/>
</dbReference>
<reference evidence="3 4" key="1">
    <citation type="submission" date="2020-08" db="EMBL/GenBank/DDBJ databases">
        <title>Genomic Encyclopedia of Type Strains, Phase IV (KMG-IV): sequencing the most valuable type-strain genomes for metagenomic binning, comparative biology and taxonomic classification.</title>
        <authorList>
            <person name="Goeker M."/>
        </authorList>
    </citation>
    <scope>NUCLEOTIDE SEQUENCE [LARGE SCALE GENOMIC DNA]</scope>
    <source>
        <strain evidence="3 4">DSM 45385</strain>
    </source>
</reference>
<feature type="transmembrane region" description="Helical" evidence="2">
    <location>
        <begin position="63"/>
        <end position="81"/>
    </location>
</feature>
<feature type="compositionally biased region" description="Basic and acidic residues" evidence="1">
    <location>
        <begin position="196"/>
        <end position="205"/>
    </location>
</feature>
<feature type="transmembrane region" description="Helical" evidence="2">
    <location>
        <begin position="116"/>
        <end position="133"/>
    </location>
</feature>
<name>A0A7W7ZX05_9ACTN</name>
<protein>
    <submittedName>
        <fullName evidence="3">Uncharacterized protein</fullName>
    </submittedName>
</protein>
<dbReference type="NCBIfam" id="NF038065">
    <property type="entry name" value="Pr6Pr"/>
    <property type="match status" value="1"/>
</dbReference>
<organism evidence="3 4">
    <name type="scientific">Nonomuraea endophytica</name>
    <dbReference type="NCBI Taxonomy" id="714136"/>
    <lineage>
        <taxon>Bacteria</taxon>
        <taxon>Bacillati</taxon>
        <taxon>Actinomycetota</taxon>
        <taxon>Actinomycetes</taxon>
        <taxon>Streptosporangiales</taxon>
        <taxon>Streptosporangiaceae</taxon>
        <taxon>Nonomuraea</taxon>
    </lineage>
</organism>
<evidence type="ECO:0000256" key="2">
    <source>
        <dbReference type="SAM" id="Phobius"/>
    </source>
</evidence>
<accession>A0A7W7ZX05</accession>